<feature type="compositionally biased region" description="Basic residues" evidence="1">
    <location>
        <begin position="160"/>
        <end position="175"/>
    </location>
</feature>
<feature type="compositionally biased region" description="Polar residues" evidence="1">
    <location>
        <begin position="2224"/>
        <end position="2234"/>
    </location>
</feature>
<feature type="compositionally biased region" description="Low complexity" evidence="1">
    <location>
        <begin position="487"/>
        <end position="503"/>
    </location>
</feature>
<dbReference type="GeneID" id="67022356"/>
<evidence type="ECO:0000313" key="3">
    <source>
        <dbReference type="Proteomes" id="UP000650533"/>
    </source>
</evidence>
<feature type="compositionally biased region" description="Pro residues" evidence="1">
    <location>
        <begin position="744"/>
        <end position="758"/>
    </location>
</feature>
<dbReference type="PANTHER" id="PTHR12787">
    <property type="entry name" value="RIBOSOMAL RNA-PROCESSING PROTEIN 8"/>
    <property type="match status" value="1"/>
</dbReference>
<name>A0A8H8NUQ1_9AGAM</name>
<dbReference type="GO" id="GO:0042273">
    <property type="term" value="P:ribosomal large subunit biogenesis"/>
    <property type="evidence" value="ECO:0007669"/>
    <property type="project" value="TreeGrafter"/>
</dbReference>
<feature type="compositionally biased region" description="Basic and acidic residues" evidence="1">
    <location>
        <begin position="150"/>
        <end position="159"/>
    </location>
</feature>
<dbReference type="PANTHER" id="PTHR12787:SF0">
    <property type="entry name" value="RIBOSOMAL RNA-PROCESSING PROTEIN 8"/>
    <property type="match status" value="1"/>
</dbReference>
<dbReference type="InterPro" id="IPR029063">
    <property type="entry name" value="SAM-dependent_MTases_sf"/>
</dbReference>
<feature type="region of interest" description="Disordered" evidence="1">
    <location>
        <begin position="2222"/>
        <end position="2243"/>
    </location>
</feature>
<dbReference type="GO" id="GO:0005730">
    <property type="term" value="C:nucleolus"/>
    <property type="evidence" value="ECO:0007669"/>
    <property type="project" value="TreeGrafter"/>
</dbReference>
<evidence type="ECO:0000256" key="1">
    <source>
        <dbReference type="SAM" id="MobiDB-lite"/>
    </source>
</evidence>
<gene>
    <name evidence="2" type="ORF">RhiXN_00074</name>
</gene>
<dbReference type="Gene3D" id="3.40.50.150">
    <property type="entry name" value="Vaccinia Virus protein VP39"/>
    <property type="match status" value="1"/>
</dbReference>
<protein>
    <submittedName>
        <fullName evidence="2">Fungal Zn(2)-Cys(6) binuclear cluster domain</fullName>
    </submittedName>
</protein>
<accession>A0A8H8NUQ1</accession>
<dbReference type="SUPFAM" id="SSF53335">
    <property type="entry name" value="S-adenosyl-L-methionine-dependent methyltransferases"/>
    <property type="match status" value="1"/>
</dbReference>
<feature type="region of interest" description="Disordered" evidence="1">
    <location>
        <begin position="1087"/>
        <end position="1107"/>
    </location>
</feature>
<evidence type="ECO:0000313" key="2">
    <source>
        <dbReference type="EMBL" id="QRW18668.1"/>
    </source>
</evidence>
<dbReference type="RefSeq" id="XP_043178905.1">
    <property type="nucleotide sequence ID" value="XM_043319893.1"/>
</dbReference>
<reference evidence="2" key="1">
    <citation type="submission" date="2020-05" db="EMBL/GenBank/DDBJ databases">
        <title>Evolutionary and genomic comparisons of hybrid uninucleate and nonhybrid Rhizoctonia fungi.</title>
        <authorList>
            <person name="Li C."/>
            <person name="Chen X."/>
        </authorList>
    </citation>
    <scope>NUCLEOTIDE SEQUENCE</scope>
    <source>
        <strain evidence="2">AG-1 IA</strain>
    </source>
</reference>
<dbReference type="GO" id="GO:0016433">
    <property type="term" value="F:rRNA (adenine) methyltransferase activity"/>
    <property type="evidence" value="ECO:0007669"/>
    <property type="project" value="TreeGrafter"/>
</dbReference>
<feature type="region of interest" description="Disordered" evidence="1">
    <location>
        <begin position="471"/>
        <end position="504"/>
    </location>
</feature>
<sequence>MALFESSWDTKSSNEALVHNSAPSLKPKIGKKNNNRRDSTTKPSAGIEGNGEGTNIDLDKLLKKMSDISGGGTKGNGKEKAKGKERRRRRETKRRGQKGKLKEKELKGTAIPVPPIPEVIAKSPKAKKQKRKEKEVPEGSEDNATAGAKRKAEESDSAVKSKKQKKNKDIHKRSQRLYHIGFRHQTKSWPSNPVDLISTSLSTLSPRSIIVDLGCGDAQLAKTLVPQGLNVLSFDLASDNKWVVAADICTRIPLPGSENSQCEGAIADACVCSLSLMSTNWIGCAREAWRVLRIGGRFVVAEVTSRFRDSKEFTKVLSELGFELVEQSAPSTHFLLFEFRKVERKGSIQTSWNNIQKNSEGLLKACEYKRRGPEWAVITTPHTPPPTTMSSTQRDDGLLSHISVLNTYTGAPLTLAVPAGARVADLKTVIAEQCPGQPKPNGQRIIWKGRIVVDEEVPGHDTHTVHLAVHPSAWSTPPKNDEISHVSAASTTPAAPSSHPAHPIGNPIPTPLLSSLNQHTPTHLPSPASVAKDFVMFHHTNALRVMAGQPMEPWSSPGGIDQASATHWAFMALVAAGQTLPPILLTSYPPHHPDESGLEYTFVTIDGRPYLSLLNPDASPTPTQQHAIRVLTSTLALIPYLDDLTPPPPVHSPLPYTFQPVVPPPRQSTRATLQRVRRLIVALRTLVPLSFTLLRASLFIVFFPQAREPLWLAVIIAVVLYEARLIINRANEALPDIPNRNPDPNDPNPRPAQGPLPNPNGRTNNLLSMNLQSIFDRATLSGIDSEAAQLDLDVPERELRPVAENETPVHEWSVRIRSFVLLLGTTLVPAAWSRRREALRLREGRVRVVYGERANAVRVENEEGQQVAGMLGEKRIAALRPGGWRRSNKKCDQATGPAGCQRCARDGVECGWCLTTTDNWGAFGSVAKPEDYAGDHNPTRYLDRTGSSLITTSVRPQIPDNVPIFRRNDSGWPANNPEQHVDVPNWSYETPVSRHNARLQPRTAVVHNQSLSPLSQQNYTPHAGIPAPPVRQNVTLDTADVGELPRIDSQVRVAVPRPRPSGPMTPGQAYLFESLFSLADDPSALPYTSENTELSRGTGDGQQGSDSCSKIELVDYKPTDVDDSTCGQSEIILARILRDLTLDRKVDSNAIPFVGILVCLLPFHPFLYSEPLICVHIVVTAWMSRFLFEPSRVILLAQETIARGQFGEKALQRMFLMANTVLPISKSTNYELTTYFMSLYTQLVNGVIEARAQSELTREAAMEAMESCHEVGPAAQMLRRLLTTKQIVSITGKVSSFANVLKLLELYAPIFRRACPEPSTTFVNLPRRLTSIEMNLKFYATFDVLQSILTCRPMFFRYDLEFLSPEDSELLDVVDGPGLRWLIGVPDRLVFVLGKMNTLLEDHGNCIDSKTVQELEKEIQACKSVAWKSTGEETALAIGRMAVQESWRLAGYVYLYMGLCGKDSSDTRVIRVQKQFMKILQTVKPRRIPDSFLLLPMMILGVAACSPADQSVYLTRLWGVSECNKSGTMGNDVNVSQPTVKFLSRIITMNSLAPYNSSLHVFGIPELAKLICDLVSRHDNARLLCVCRQLSMDIRPFVWTHTDAVEVLIGMIPESRIETYVNEPFAPYRTMYLPRSLDLSRLGVYSPYITRLDIPLTMLVNRYENWNGFLSSLVAQEVDLLPNLEHLRIALSRDTRGERIPSEAFHWAVAFMSSSLLSFQVYPDVEWDTDSKYFSHAWVGLDMATYLLLVLSKKCLKLSSLSFLPGNIKLKVEGVLTHPRLGYFAEKVPVLAKFWAPLQKIHLMIPRFQCLRSLSATPYILEPATFVALSKLPCLESLSIRDVQLDSDWQVYCYKLGSELTEQSFPALRYLDLIEIVYDTLIHICSQRPLARALYNLKPAIIWSDVRRNQLAHLLGLLAKYRSPVKRLCLAHIPLNWGLLPHSMTYLSFLKLTHLSVPRPNGLNYEMAQLAHAAPGLESLEFNQWMCSSDFEFNELRFIATLWPNLQQLSLPIASSSAERLEELEPTFEEDLGEPIPTGQNPLAKHVVKIARYLHTLWPTVECKAKRFPPYFEDLTDLNNLNDCGNRMWRVSTRKFEGAEAKAWDRSVPMRFLDHSSANSAIDRAESNLDFPYFPLGVPTLHQYTDRLRIQYEQLFIPSFEHVPAPLTRRDPSPITQTPSPLIEPDVGASASQIRAGRSLNTYQASLFDAIFSLADGPPAIPCTSETSSPTSLYDSDAERQDANTRYSQNSDFDFQAESPIDWPTDLGKDTDNKNLQLSLLNTLALDQEIESNMMPFISHAFTSWMGRFVFEPVRGISLARFAIVRGHSLGEKARQRIFLVAKFMLAISKSTDYELALFTPLHDQLLDSVIRAQEHDVLTKEEALKAMDSGHQLLTIITKVGSLASVLNTMALCAPIFCCLCPESSEELVNLPARLIATQVNLKFYATSDVLQSVITHRPMLFRYDIEFLSPEDEILLNQTDGPGLRWLYGVPDRLVIILARMNVLLEDHGSCIDPENIQKIEKEILACKPLISSGIGEDPILKIGRAMMQESWRLAAYVYLYMVGQLV</sequence>
<dbReference type="InterPro" id="IPR029071">
    <property type="entry name" value="Ubiquitin-like_domsf"/>
</dbReference>
<feature type="region of interest" description="Disordered" evidence="1">
    <location>
        <begin position="734"/>
        <end position="763"/>
    </location>
</feature>
<organism evidence="2 3">
    <name type="scientific">Rhizoctonia solani</name>
    <dbReference type="NCBI Taxonomy" id="456999"/>
    <lineage>
        <taxon>Eukaryota</taxon>
        <taxon>Fungi</taxon>
        <taxon>Dikarya</taxon>
        <taxon>Basidiomycota</taxon>
        <taxon>Agaricomycotina</taxon>
        <taxon>Agaricomycetes</taxon>
        <taxon>Cantharellales</taxon>
        <taxon>Ceratobasidiaceae</taxon>
        <taxon>Rhizoctonia</taxon>
    </lineage>
</organism>
<feature type="compositionally biased region" description="Basic and acidic residues" evidence="1">
    <location>
        <begin position="57"/>
        <end position="66"/>
    </location>
</feature>
<proteinExistence type="predicted"/>
<dbReference type="SUPFAM" id="SSF54236">
    <property type="entry name" value="Ubiquitin-like"/>
    <property type="match status" value="1"/>
</dbReference>
<dbReference type="EMBL" id="CP059661">
    <property type="protein sequence ID" value="QRW18668.1"/>
    <property type="molecule type" value="Genomic_DNA"/>
</dbReference>
<feature type="compositionally biased region" description="Basic residues" evidence="1">
    <location>
        <begin position="83"/>
        <end position="99"/>
    </location>
</feature>
<dbReference type="InterPro" id="IPR007823">
    <property type="entry name" value="RRP8"/>
</dbReference>
<feature type="region of interest" description="Disordered" evidence="1">
    <location>
        <begin position="2167"/>
        <end position="2187"/>
    </location>
</feature>
<dbReference type="KEGG" id="rsx:RhiXN_00074"/>
<dbReference type="Pfam" id="PF05148">
    <property type="entry name" value="Methyltransf_8"/>
    <property type="match status" value="1"/>
</dbReference>
<dbReference type="Proteomes" id="UP000650533">
    <property type="component" value="Chromosome 4"/>
</dbReference>
<dbReference type="Pfam" id="PF11951">
    <property type="entry name" value="Fungal_trans_2"/>
    <property type="match status" value="1"/>
</dbReference>
<feature type="region of interest" description="Disordered" evidence="1">
    <location>
        <begin position="1"/>
        <end position="175"/>
    </location>
</feature>
<dbReference type="InterPro" id="IPR021858">
    <property type="entry name" value="Fun_TF"/>
</dbReference>
<dbReference type="Gene3D" id="3.10.20.90">
    <property type="entry name" value="Phosphatidylinositol 3-kinase Catalytic Subunit, Chain A, domain 1"/>
    <property type="match status" value="1"/>
</dbReference>